<accession>A0ABX5QX95</accession>
<organism evidence="1 2">
    <name type="scientific">Yersinia hibernica</name>
    <dbReference type="NCBI Taxonomy" id="2339259"/>
    <lineage>
        <taxon>Bacteria</taxon>
        <taxon>Pseudomonadati</taxon>
        <taxon>Pseudomonadota</taxon>
        <taxon>Gammaproteobacteria</taxon>
        <taxon>Enterobacterales</taxon>
        <taxon>Yersiniaceae</taxon>
        <taxon>Yersinia</taxon>
    </lineage>
</organism>
<dbReference type="Proteomes" id="UP000288804">
    <property type="component" value="Chromosome"/>
</dbReference>
<proteinExistence type="predicted"/>
<evidence type="ECO:0000313" key="2">
    <source>
        <dbReference type="Proteomes" id="UP000288804"/>
    </source>
</evidence>
<protein>
    <submittedName>
        <fullName evidence="1">Uncharacterized protein</fullName>
    </submittedName>
</protein>
<dbReference type="RefSeq" id="WP_129195588.1">
    <property type="nucleotide sequence ID" value="NZ_CP032487.1"/>
</dbReference>
<reference evidence="2" key="1">
    <citation type="submission" date="2018-09" db="EMBL/GenBank/DDBJ databases">
        <title>Yersinia hibernicus sp. nov.</title>
        <authorList>
            <person name="Nguyen S.V."/>
            <person name="Mundanda D.M."/>
            <person name="Anes J."/>
            <person name="Fanning S."/>
        </authorList>
    </citation>
    <scope>NUCLEOTIDE SEQUENCE [LARGE SCALE GENOMIC DNA]</scope>
    <source>
        <strain evidence="2">CFS1934</strain>
    </source>
</reference>
<keyword evidence="2" id="KW-1185">Reference proteome</keyword>
<sequence length="248" mass="28154">MVNKHIEVLRSEAANIIGLLTVDGHQTFILDKTADFFDEVFRAIEAAEKERDEFLAGYQQNEQVKQELFAQKDLLITANLNISRRAEAAEAQVSELKVAALVPGALHCAKCKFQLTKTNLYMKSGTTGPGDNKTEPCPNGCGPLWPVTWRQWAFDASAAADKYFDELKAAEKERDDLLNQEFQQRLANAEHQLYMKDLAINNVKASRKAQFRKRLAVEDENTELKQRAEAAEARLLVPDWFRLSLQRK</sequence>
<gene>
    <name evidence="1" type="ORF">D5F51_03280</name>
</gene>
<evidence type="ECO:0000313" key="1">
    <source>
        <dbReference type="EMBL" id="QAX77656.1"/>
    </source>
</evidence>
<name>A0ABX5QX95_9GAMM</name>
<dbReference type="EMBL" id="CP032487">
    <property type="protein sequence ID" value="QAX77656.1"/>
    <property type="molecule type" value="Genomic_DNA"/>
</dbReference>